<evidence type="ECO:0000256" key="9">
    <source>
        <dbReference type="ARBA" id="ARBA00023125"/>
    </source>
</evidence>
<evidence type="ECO:0000256" key="2">
    <source>
        <dbReference type="ARBA" id="ARBA00004906"/>
    </source>
</evidence>
<evidence type="ECO:0000256" key="13">
    <source>
        <dbReference type="PROSITE-ProRule" id="PRU00358"/>
    </source>
</evidence>
<dbReference type="Pfam" id="PF00240">
    <property type="entry name" value="ubiquitin"/>
    <property type="match status" value="1"/>
</dbReference>
<dbReference type="PROSITE" id="PS51015">
    <property type="entry name" value="YDG"/>
    <property type="match status" value="1"/>
</dbReference>
<dbReference type="InterPro" id="IPR029071">
    <property type="entry name" value="Ubiquitin-like_domsf"/>
</dbReference>
<dbReference type="RefSeq" id="XP_065668974.1">
    <property type="nucleotide sequence ID" value="XM_065812902.1"/>
</dbReference>
<dbReference type="InterPro" id="IPR036987">
    <property type="entry name" value="SRA-YDG_sf"/>
</dbReference>
<evidence type="ECO:0000313" key="19">
    <source>
        <dbReference type="Proteomes" id="UP001652625"/>
    </source>
</evidence>
<comment type="subcellular location">
    <subcellularLocation>
        <location evidence="13">Nucleus</location>
    </subcellularLocation>
</comment>
<dbReference type="InterPro" id="IPR011011">
    <property type="entry name" value="Znf_FYVE_PHD"/>
</dbReference>
<dbReference type="Gene3D" id="2.30.30.140">
    <property type="match status" value="1"/>
</dbReference>
<dbReference type="EC" id="2.3.2.27" evidence="3"/>
<evidence type="ECO:0000256" key="5">
    <source>
        <dbReference type="ARBA" id="ARBA00022723"/>
    </source>
</evidence>
<protein>
    <recommendedName>
        <fullName evidence="3">RING-type E3 ubiquitin transferase</fullName>
        <ecNumber evidence="3">2.3.2.27</ecNumber>
    </recommendedName>
</protein>
<dbReference type="SUPFAM" id="SSF57903">
    <property type="entry name" value="FYVE/PHD zinc finger"/>
    <property type="match status" value="1"/>
</dbReference>
<dbReference type="Pfam" id="PF00628">
    <property type="entry name" value="PHD"/>
    <property type="match status" value="1"/>
</dbReference>
<dbReference type="PROSITE" id="PS50053">
    <property type="entry name" value="UBIQUITIN_2"/>
    <property type="match status" value="1"/>
</dbReference>
<dbReference type="SUPFAM" id="SSF54236">
    <property type="entry name" value="Ubiquitin-like"/>
    <property type="match status" value="1"/>
</dbReference>
<evidence type="ECO:0000256" key="6">
    <source>
        <dbReference type="ARBA" id="ARBA00022771"/>
    </source>
</evidence>
<keyword evidence="5" id="KW-0479">Metal-binding</keyword>
<feature type="domain" description="RING-type" evidence="17">
    <location>
        <begin position="673"/>
        <end position="712"/>
    </location>
</feature>
<dbReference type="PANTHER" id="PTHR14140">
    <property type="entry name" value="E3 UBIQUITIN-PROTEIN LIGASE UHRF-RELATED"/>
    <property type="match status" value="1"/>
</dbReference>
<keyword evidence="10 13" id="KW-0539">Nucleus</keyword>
<feature type="domain" description="YDG" evidence="18">
    <location>
        <begin position="388"/>
        <end position="551"/>
    </location>
</feature>
<evidence type="ECO:0000256" key="1">
    <source>
        <dbReference type="ARBA" id="ARBA00000900"/>
    </source>
</evidence>
<evidence type="ECO:0000313" key="20">
    <source>
        <dbReference type="RefSeq" id="XP_065668974.1"/>
    </source>
</evidence>
<dbReference type="Gene3D" id="2.30.280.10">
    <property type="entry name" value="SRA-YDG"/>
    <property type="match status" value="1"/>
</dbReference>
<dbReference type="InterPro" id="IPR003105">
    <property type="entry name" value="SRA_YDG"/>
</dbReference>
<evidence type="ECO:0000256" key="8">
    <source>
        <dbReference type="ARBA" id="ARBA00022833"/>
    </source>
</evidence>
<evidence type="ECO:0000256" key="4">
    <source>
        <dbReference type="ARBA" id="ARBA00022679"/>
    </source>
</evidence>
<evidence type="ECO:0000256" key="14">
    <source>
        <dbReference type="SAM" id="MobiDB-lite"/>
    </source>
</evidence>
<dbReference type="InterPro" id="IPR019956">
    <property type="entry name" value="Ubiquitin_dom"/>
</dbReference>
<keyword evidence="8" id="KW-0862">Zinc</keyword>
<reference evidence="20" key="1">
    <citation type="submission" date="2025-08" db="UniProtKB">
        <authorList>
            <consortium name="RefSeq"/>
        </authorList>
    </citation>
    <scope>IDENTIFICATION</scope>
</reference>
<dbReference type="PROSITE" id="PS01359">
    <property type="entry name" value="ZF_PHD_1"/>
    <property type="match status" value="1"/>
</dbReference>
<dbReference type="InterPro" id="IPR013083">
    <property type="entry name" value="Znf_RING/FYVE/PHD"/>
</dbReference>
<dbReference type="Proteomes" id="UP001652625">
    <property type="component" value="Chromosome 12"/>
</dbReference>
<dbReference type="SMART" id="SM00184">
    <property type="entry name" value="RING"/>
    <property type="match status" value="2"/>
</dbReference>
<dbReference type="InterPro" id="IPR000626">
    <property type="entry name" value="Ubiquitin-like_dom"/>
</dbReference>
<feature type="domain" description="PHD-type" evidence="15">
    <location>
        <begin position="284"/>
        <end position="335"/>
    </location>
</feature>
<gene>
    <name evidence="20" type="primary">LOC100202478</name>
</gene>
<evidence type="ECO:0000259" key="16">
    <source>
        <dbReference type="PROSITE" id="PS50053"/>
    </source>
</evidence>
<keyword evidence="6 12" id="KW-0863">Zinc-finger</keyword>
<evidence type="ECO:0000259" key="17">
    <source>
        <dbReference type="PROSITE" id="PS50089"/>
    </source>
</evidence>
<dbReference type="PROSITE" id="PS50016">
    <property type="entry name" value="ZF_PHD_2"/>
    <property type="match status" value="1"/>
</dbReference>
<dbReference type="Gene3D" id="3.30.40.10">
    <property type="entry name" value="Zinc/RING finger domain, C3HC4 (zinc finger)"/>
    <property type="match status" value="1"/>
</dbReference>
<dbReference type="Pfam" id="PF12148">
    <property type="entry name" value="TTD"/>
    <property type="match status" value="1"/>
</dbReference>
<comment type="catalytic activity">
    <reaction evidence="1">
        <text>S-ubiquitinyl-[E2 ubiquitin-conjugating enzyme]-L-cysteine + [acceptor protein]-L-lysine = [E2 ubiquitin-conjugating enzyme]-L-cysteine + N(6)-ubiquitinyl-[acceptor protein]-L-lysine.</text>
        <dbReference type="EC" id="2.3.2.27"/>
    </reaction>
</comment>
<dbReference type="Gene3D" id="2.30.30.1150">
    <property type="match status" value="1"/>
</dbReference>
<dbReference type="Gene3D" id="3.10.20.90">
    <property type="entry name" value="Phosphatidylinositol 3-kinase Catalytic Subunit, Chain A, domain 1"/>
    <property type="match status" value="1"/>
</dbReference>
<evidence type="ECO:0000259" key="18">
    <source>
        <dbReference type="PROSITE" id="PS51015"/>
    </source>
</evidence>
<evidence type="ECO:0000256" key="7">
    <source>
        <dbReference type="ARBA" id="ARBA00022786"/>
    </source>
</evidence>
<organism evidence="19 20">
    <name type="scientific">Hydra vulgaris</name>
    <name type="common">Hydra</name>
    <name type="synonym">Hydra attenuata</name>
    <dbReference type="NCBI Taxonomy" id="6087"/>
    <lineage>
        <taxon>Eukaryota</taxon>
        <taxon>Metazoa</taxon>
        <taxon>Cnidaria</taxon>
        <taxon>Hydrozoa</taxon>
        <taxon>Hydroidolina</taxon>
        <taxon>Anthoathecata</taxon>
        <taxon>Aplanulata</taxon>
        <taxon>Hydridae</taxon>
        <taxon>Hydra</taxon>
    </lineage>
</organism>
<dbReference type="InterPro" id="IPR019786">
    <property type="entry name" value="Zinc_finger_PHD-type_CS"/>
</dbReference>
<evidence type="ECO:0000256" key="10">
    <source>
        <dbReference type="ARBA" id="ARBA00023242"/>
    </source>
</evidence>
<dbReference type="SMART" id="SM00466">
    <property type="entry name" value="SRA"/>
    <property type="match status" value="1"/>
</dbReference>
<dbReference type="CDD" id="cd01797">
    <property type="entry name" value="Ubl_UHRF"/>
    <property type="match status" value="1"/>
</dbReference>
<evidence type="ECO:0000256" key="12">
    <source>
        <dbReference type="PROSITE-ProRule" id="PRU00175"/>
    </source>
</evidence>
<dbReference type="PANTHER" id="PTHR14140:SF45">
    <property type="entry name" value="RING-TYPE E3 UBIQUITIN TRANSFERASE"/>
    <property type="match status" value="1"/>
</dbReference>
<dbReference type="Pfam" id="PF02182">
    <property type="entry name" value="SAD_SRA"/>
    <property type="match status" value="1"/>
</dbReference>
<feature type="region of interest" description="Disordered" evidence="14">
    <location>
        <begin position="598"/>
        <end position="626"/>
    </location>
</feature>
<keyword evidence="11" id="KW-0131">Cell cycle</keyword>
<dbReference type="InterPro" id="IPR045134">
    <property type="entry name" value="UHRF1/2-like"/>
</dbReference>
<dbReference type="CDD" id="cd15525">
    <property type="entry name" value="PHD_UHRF1_2"/>
    <property type="match status" value="1"/>
</dbReference>
<proteinExistence type="predicted"/>
<dbReference type="SUPFAM" id="SSF88697">
    <property type="entry name" value="PUA domain-like"/>
    <property type="match status" value="1"/>
</dbReference>
<dbReference type="GeneID" id="100202478"/>
<dbReference type="InterPro" id="IPR021991">
    <property type="entry name" value="TTD_dom"/>
</dbReference>
<evidence type="ECO:0000256" key="3">
    <source>
        <dbReference type="ARBA" id="ARBA00012483"/>
    </source>
</evidence>
<dbReference type="CDD" id="cd20388">
    <property type="entry name" value="Tudor_UHRF_rpt2"/>
    <property type="match status" value="1"/>
</dbReference>
<comment type="pathway">
    <text evidence="2">Protein modification; protein ubiquitination.</text>
</comment>
<keyword evidence="7" id="KW-0833">Ubl conjugation pathway</keyword>
<keyword evidence="19" id="KW-1185">Reference proteome</keyword>
<feature type="region of interest" description="Disordered" evidence="14">
    <location>
        <begin position="446"/>
        <end position="466"/>
    </location>
</feature>
<dbReference type="InterPro" id="IPR019787">
    <property type="entry name" value="Znf_PHD-finger"/>
</dbReference>
<dbReference type="CDD" id="cd20387">
    <property type="entry name" value="Tudor_UHRF_rpt1"/>
    <property type="match status" value="1"/>
</dbReference>
<name>A0ABM4D3X1_HYDVU</name>
<dbReference type="InterPro" id="IPR001841">
    <property type="entry name" value="Znf_RING"/>
</dbReference>
<dbReference type="InterPro" id="IPR001965">
    <property type="entry name" value="Znf_PHD"/>
</dbReference>
<sequence length="742" mass="84457">MWIQVRTMDGKKSFQLDGLSKLTKIEDLRLKMKDQLEVPPSKQRLFFAGKQLEDGHTLFDYNIGLNSLIQVMIRIDIPDETPSGFTKLEENLCINNDSVKLEEKKSTFNTSNLRWKVSELIDGKDVTMGAWFEGKIEKISFDENNEVLYHVTFDGYDENELVSLSEKNIRPRARTKIPFEELQPGMIVMANYNFDSPKERGFWYDVTVTKKINKRNSKEFTGTVQLSSDKTTLEECKCIFTDEIFKIENSDSPLECNDKNTPELRKNKPDCDTCKDNPNIKCKECGCHKCSGKDEPEKTLMCDECDMAYHMKCLDPPLITLPEEDEWYCPECKNDGSNVIKAGQKLKESSKKAKMASANSKTNRDWGKGMACVGRTKICTIVPSNHFGPIPGVPVGSCWKFRVQASEAGVHRPHVSGMHGRDSEGAYSIVLAGGYEDDTDEGDEFTYTGSGGRDLSGNKRTAEQSFDQKLTKTNRALAKNCDCPVNDKKGGEAVNWKEGKPIRVIRSYKFAKHSKFAPEEGIRYDGIYKVVKYWPEKGQSGFIVWRYRLRRDDDSPAPWTKKGKEYIKKMNLEIQYPEGYLEGQAKKEAEKLNAKVEKNAKRKLNDSQEQDDSSDSNSTKSSPKKLKTTYKVETEFLTLIKDDSKNKKIWDELIEKPESHQRFLQSVEDRFVCICCQEVVYQPITTDCGHNTCKPCLQRAFKAGIHSCPSCRFELGNNFSMSINVSLSNALKKLFPGYDAAR</sequence>
<evidence type="ECO:0000259" key="15">
    <source>
        <dbReference type="PROSITE" id="PS50016"/>
    </source>
</evidence>
<dbReference type="SMART" id="SM00213">
    <property type="entry name" value="UBQ"/>
    <property type="match status" value="1"/>
</dbReference>
<feature type="domain" description="Ubiquitin-like" evidence="16">
    <location>
        <begin position="1"/>
        <end position="74"/>
    </location>
</feature>
<evidence type="ECO:0000256" key="11">
    <source>
        <dbReference type="ARBA" id="ARBA00023306"/>
    </source>
</evidence>
<accession>A0ABM4D3X1</accession>
<dbReference type="SUPFAM" id="SSF57850">
    <property type="entry name" value="RING/U-box"/>
    <property type="match status" value="1"/>
</dbReference>
<dbReference type="PRINTS" id="PR00348">
    <property type="entry name" value="UBIQUITIN"/>
</dbReference>
<dbReference type="InterPro" id="IPR015947">
    <property type="entry name" value="PUA-like_sf"/>
</dbReference>
<keyword evidence="9" id="KW-0238">DNA-binding</keyword>
<dbReference type="PROSITE" id="PS50089">
    <property type="entry name" value="ZF_RING_2"/>
    <property type="match status" value="1"/>
</dbReference>
<dbReference type="SMART" id="SM00249">
    <property type="entry name" value="PHD"/>
    <property type="match status" value="1"/>
</dbReference>
<keyword evidence="4" id="KW-0808">Transferase</keyword>